<dbReference type="PANTHER" id="PTHR21403">
    <property type="entry name" value="ATP PHOSPHORIBOSYLTRANSFERASE ATP-PRTASE"/>
    <property type="match status" value="1"/>
</dbReference>
<comment type="function">
    <text evidence="17 18">Catalyzes the condensation of ATP and 5-phosphoribose 1-diphosphate to form N'-(5'-phosphoribosyl)-ATP (PR-ATP). Has a crucial role in the pathway because the rate of histidine biosynthesis seems to be controlled primarily by regulation of HisG enzymatic activity.</text>
</comment>
<dbReference type="UniPathway" id="UPA00031">
    <property type="reaction ID" value="UER00006"/>
</dbReference>
<dbReference type="NCBIfam" id="TIGR03455">
    <property type="entry name" value="HisG_C-term"/>
    <property type="match status" value="1"/>
</dbReference>
<evidence type="ECO:0000256" key="15">
    <source>
        <dbReference type="ARBA" id="ARBA00022842"/>
    </source>
</evidence>
<accession>A0A0M2UZG6</accession>
<protein>
    <recommendedName>
        <fullName evidence="7 18">ATP phosphoribosyltransferase</fullName>
        <shortName evidence="18">ATP-PRT</shortName>
        <shortName evidence="18">ATP-PRTase</shortName>
        <ecNumber evidence="6 18">2.4.2.17</ecNumber>
    </recommendedName>
</protein>
<evidence type="ECO:0000256" key="2">
    <source>
        <dbReference type="ARBA" id="ARBA00001946"/>
    </source>
</evidence>
<comment type="subcellular location">
    <subcellularLocation>
        <location evidence="3 18">Cytoplasm</location>
    </subcellularLocation>
</comment>
<evidence type="ECO:0000256" key="9">
    <source>
        <dbReference type="ARBA" id="ARBA00022605"/>
    </source>
</evidence>
<dbReference type="NCBIfam" id="TIGR00070">
    <property type="entry name" value="hisG"/>
    <property type="match status" value="1"/>
</dbReference>
<dbReference type="Gene3D" id="3.30.70.120">
    <property type="match status" value="1"/>
</dbReference>
<keyword evidence="13 18" id="KW-0547">Nucleotide-binding</keyword>
<keyword evidence="11 18" id="KW-0808">Transferase</keyword>
<dbReference type="InterPro" id="IPR013115">
    <property type="entry name" value="HisG_C"/>
</dbReference>
<evidence type="ECO:0000259" key="20">
    <source>
        <dbReference type="Pfam" id="PF08029"/>
    </source>
</evidence>
<comment type="pathway">
    <text evidence="4 18">Amino-acid biosynthesis; L-histidine biosynthesis; L-histidine from 5-phospho-alpha-D-ribose 1-diphosphate: step 1/9.</text>
</comment>
<dbReference type="EMBL" id="LAQJ01000110">
    <property type="protein sequence ID" value="KKO20356.1"/>
    <property type="molecule type" value="Genomic_DNA"/>
</dbReference>
<dbReference type="InterPro" id="IPR013820">
    <property type="entry name" value="ATP_PRibTrfase_cat"/>
</dbReference>
<proteinExistence type="inferred from homology"/>
<dbReference type="EC" id="2.4.2.17" evidence="6 18"/>
<dbReference type="GO" id="GO:0000287">
    <property type="term" value="F:magnesium ion binding"/>
    <property type="evidence" value="ECO:0007669"/>
    <property type="project" value="UniProtKB-UniRule"/>
</dbReference>
<dbReference type="AlphaFoldDB" id="A0A0M2UZG6"/>
<evidence type="ECO:0000256" key="7">
    <source>
        <dbReference type="ARBA" id="ARBA00020998"/>
    </source>
</evidence>
<dbReference type="InterPro" id="IPR020621">
    <property type="entry name" value="ATP-PRT_HisG_long"/>
</dbReference>
<dbReference type="PATRIC" id="fig|380242.3.peg.1150"/>
<evidence type="ECO:0000256" key="12">
    <source>
        <dbReference type="ARBA" id="ARBA00022723"/>
    </source>
</evidence>
<comment type="similarity">
    <text evidence="5 18">Belongs to the ATP phosphoribosyltransferase family. Long subfamily.</text>
</comment>
<keyword evidence="9 18" id="KW-0028">Amino-acid biosynthesis</keyword>
<dbReference type="InterPro" id="IPR001348">
    <property type="entry name" value="ATP_PRibTrfase_HisG"/>
</dbReference>
<comment type="activity regulation">
    <text evidence="18">Feedback inhibited by histidine.</text>
</comment>
<keyword evidence="14 18" id="KW-0067">ATP-binding</keyword>
<dbReference type="SUPFAM" id="SSF54913">
    <property type="entry name" value="GlnB-like"/>
    <property type="match status" value="1"/>
</dbReference>
<dbReference type="CDD" id="cd13593">
    <property type="entry name" value="PBP2_HisGL3"/>
    <property type="match status" value="1"/>
</dbReference>
<evidence type="ECO:0000256" key="17">
    <source>
        <dbReference type="ARBA" id="ARBA00024861"/>
    </source>
</evidence>
<keyword evidence="22" id="KW-1185">Reference proteome</keyword>
<keyword evidence="8 18" id="KW-0963">Cytoplasm</keyword>
<evidence type="ECO:0000256" key="16">
    <source>
        <dbReference type="ARBA" id="ARBA00023102"/>
    </source>
</evidence>
<dbReference type="InterPro" id="IPR011322">
    <property type="entry name" value="N-reg_PII-like_a/b"/>
</dbReference>
<evidence type="ECO:0000259" key="19">
    <source>
        <dbReference type="Pfam" id="PF01634"/>
    </source>
</evidence>
<evidence type="ECO:0000313" key="21">
    <source>
        <dbReference type="EMBL" id="KKO20356.1"/>
    </source>
</evidence>
<dbReference type="Pfam" id="PF08029">
    <property type="entry name" value="HisG_C"/>
    <property type="match status" value="1"/>
</dbReference>
<keyword evidence="15 18" id="KW-0460">Magnesium</keyword>
<evidence type="ECO:0000256" key="4">
    <source>
        <dbReference type="ARBA" id="ARBA00004667"/>
    </source>
</evidence>
<evidence type="ECO:0000256" key="3">
    <source>
        <dbReference type="ARBA" id="ARBA00004496"/>
    </source>
</evidence>
<evidence type="ECO:0000256" key="10">
    <source>
        <dbReference type="ARBA" id="ARBA00022676"/>
    </source>
</evidence>
<dbReference type="Proteomes" id="UP000034954">
    <property type="component" value="Unassembled WGS sequence"/>
</dbReference>
<evidence type="ECO:0000256" key="1">
    <source>
        <dbReference type="ARBA" id="ARBA00000915"/>
    </source>
</evidence>
<reference evidence="21 22" key="1">
    <citation type="journal article" date="2013" name="BMC Microbiol.">
        <title>Identification of the type II cytochrome c maturation pathway in anammox bacteria by comparative genomics.</title>
        <authorList>
            <person name="Ferousi C."/>
            <person name="Speth D.R."/>
            <person name="Reimann J."/>
            <person name="Op den Camp H.J."/>
            <person name="Allen J.W."/>
            <person name="Keltjens J.T."/>
            <person name="Jetten M.S."/>
        </authorList>
    </citation>
    <scope>NUCLEOTIDE SEQUENCE [LARGE SCALE GENOMIC DNA]</scope>
    <source>
        <strain evidence="21">RU1</strain>
    </source>
</reference>
<comment type="caution">
    <text evidence="21">The sequence shown here is derived from an EMBL/GenBank/DDBJ whole genome shotgun (WGS) entry which is preliminary data.</text>
</comment>
<dbReference type="InterPro" id="IPR015867">
    <property type="entry name" value="N-reg_PII/ATP_PRibTrfase_C"/>
</dbReference>
<comment type="catalytic activity">
    <reaction evidence="1 18">
        <text>1-(5-phospho-beta-D-ribosyl)-ATP + diphosphate = 5-phospho-alpha-D-ribose 1-diphosphate + ATP</text>
        <dbReference type="Rhea" id="RHEA:18473"/>
        <dbReference type="ChEBI" id="CHEBI:30616"/>
        <dbReference type="ChEBI" id="CHEBI:33019"/>
        <dbReference type="ChEBI" id="CHEBI:58017"/>
        <dbReference type="ChEBI" id="CHEBI:73183"/>
        <dbReference type="EC" id="2.4.2.17"/>
    </reaction>
</comment>
<gene>
    <name evidence="18" type="primary">hisG</name>
    <name evidence="21" type="ORF">BROFUL_00913</name>
</gene>
<dbReference type="PANTHER" id="PTHR21403:SF10">
    <property type="entry name" value="ATP PHOSPHORIBOSYLTRANSFERASE"/>
    <property type="match status" value="1"/>
</dbReference>
<dbReference type="GO" id="GO:0005737">
    <property type="term" value="C:cytoplasm"/>
    <property type="evidence" value="ECO:0007669"/>
    <property type="project" value="UniProtKB-SubCell"/>
</dbReference>
<evidence type="ECO:0000256" key="13">
    <source>
        <dbReference type="ARBA" id="ARBA00022741"/>
    </source>
</evidence>
<dbReference type="Gene3D" id="3.40.190.10">
    <property type="entry name" value="Periplasmic binding protein-like II"/>
    <property type="match status" value="2"/>
</dbReference>
<dbReference type="Pfam" id="PF01634">
    <property type="entry name" value="HisG"/>
    <property type="match status" value="1"/>
</dbReference>
<dbReference type="GO" id="GO:0000105">
    <property type="term" value="P:L-histidine biosynthetic process"/>
    <property type="evidence" value="ECO:0007669"/>
    <property type="project" value="UniProtKB-UniRule"/>
</dbReference>
<evidence type="ECO:0000256" key="11">
    <source>
        <dbReference type="ARBA" id="ARBA00022679"/>
    </source>
</evidence>
<dbReference type="GO" id="GO:0003879">
    <property type="term" value="F:ATP phosphoribosyltransferase activity"/>
    <property type="evidence" value="ECO:0007669"/>
    <property type="project" value="UniProtKB-UniRule"/>
</dbReference>
<keyword evidence="10 18" id="KW-0328">Glycosyltransferase</keyword>
<dbReference type="SUPFAM" id="SSF53850">
    <property type="entry name" value="Periplasmic binding protein-like II"/>
    <property type="match status" value="1"/>
</dbReference>
<evidence type="ECO:0000256" key="8">
    <source>
        <dbReference type="ARBA" id="ARBA00022490"/>
    </source>
</evidence>
<comment type="cofactor">
    <cofactor evidence="2 18">
        <name>Mg(2+)</name>
        <dbReference type="ChEBI" id="CHEBI:18420"/>
    </cofactor>
</comment>
<feature type="domain" description="ATP phosphoribosyltransferase catalytic" evidence="19">
    <location>
        <begin position="50"/>
        <end position="209"/>
    </location>
</feature>
<evidence type="ECO:0000256" key="5">
    <source>
        <dbReference type="ARBA" id="ARBA00007955"/>
    </source>
</evidence>
<dbReference type="HAMAP" id="MF_00079">
    <property type="entry name" value="HisG_Long"/>
    <property type="match status" value="1"/>
</dbReference>
<keyword evidence="12 18" id="KW-0479">Metal-binding</keyword>
<dbReference type="GO" id="GO:0005524">
    <property type="term" value="F:ATP binding"/>
    <property type="evidence" value="ECO:0007669"/>
    <property type="project" value="UniProtKB-KW"/>
</dbReference>
<organism evidence="21 22">
    <name type="scientific">Candidatus Brocadia fulgida</name>
    <dbReference type="NCBI Taxonomy" id="380242"/>
    <lineage>
        <taxon>Bacteria</taxon>
        <taxon>Pseudomonadati</taxon>
        <taxon>Planctomycetota</taxon>
        <taxon>Candidatus Brocadiia</taxon>
        <taxon>Candidatus Brocadiales</taxon>
        <taxon>Candidatus Brocadiaceae</taxon>
        <taxon>Candidatus Brocadia</taxon>
    </lineage>
</organism>
<evidence type="ECO:0000313" key="22">
    <source>
        <dbReference type="Proteomes" id="UP000034954"/>
    </source>
</evidence>
<evidence type="ECO:0000256" key="6">
    <source>
        <dbReference type="ARBA" id="ARBA00011946"/>
    </source>
</evidence>
<keyword evidence="16 18" id="KW-0368">Histidine biosynthesis</keyword>
<evidence type="ECO:0000256" key="14">
    <source>
        <dbReference type="ARBA" id="ARBA00022840"/>
    </source>
</evidence>
<feature type="domain" description="Histidine biosynthesis HisG C-terminal" evidence="20">
    <location>
        <begin position="215"/>
        <end position="287"/>
    </location>
</feature>
<name>A0A0M2UZG6_9BACT</name>
<evidence type="ECO:0000256" key="18">
    <source>
        <dbReference type="HAMAP-Rule" id="MF_00079"/>
    </source>
</evidence>
<dbReference type="FunFam" id="3.30.70.120:FF:000002">
    <property type="entry name" value="ATP phosphoribosyltransferase"/>
    <property type="match status" value="1"/>
</dbReference>
<sequence length="290" mass="31926">MKKLHLGLPKGSLQESTVEMMRKAGYSVHISPRSYYPTIDDDEISVRLIRPQDMSRYVERGIIDAGLTGADWVKEAGSDIRVVVSLVYAKQQLTKVRWVLAVPETSAIRSVNDLQGKRIATELVNVTRQYLAEHGVVADIEFSHGATEAKAPDLVDAIVELTETGSSLKANKLRIIETVMESSTQLIANNQAWKDEWKRTKIENLAMLFEGAVIARVKVGLKMNVPANALEQVLAKLPALRKPTVSPLSEGAGYAIETVLDETVARSITPELKRAGAEGIIEYPLNKVIL</sequence>